<dbReference type="RefSeq" id="WP_104377648.1">
    <property type="nucleotide sequence ID" value="NZ_PSZC01000020.1"/>
</dbReference>
<reference evidence="1 2" key="1">
    <citation type="submission" date="2018-02" db="EMBL/GenBank/DDBJ databases">
        <title>8 Nocardia nova and 1 Nocardia cyriacigeorgica strain used for evolution to TMP-SMX.</title>
        <authorList>
            <person name="Mehta H."/>
            <person name="Weng J."/>
            <person name="Shamoo Y."/>
        </authorList>
    </citation>
    <scope>NUCLEOTIDE SEQUENCE [LARGE SCALE GENOMIC DNA]</scope>
    <source>
        <strain evidence="1 2">MDA3139</strain>
    </source>
</reference>
<dbReference type="AlphaFoldDB" id="A0A2S6AK22"/>
<proteinExistence type="predicted"/>
<evidence type="ECO:0000313" key="1">
    <source>
        <dbReference type="EMBL" id="PPJ35574.1"/>
    </source>
</evidence>
<sequence length="74" mass="8282">MSAVRLPGTVIARPRRRVTVTRLAGVAMAFDKLTPRAFGEFTARRMGVHRIFPDKVDRAARANYDRRVGNTPEG</sequence>
<name>A0A2S6AK22_9NOCA</name>
<organism evidence="1 2">
    <name type="scientific">Nocardia nova</name>
    <dbReference type="NCBI Taxonomy" id="37330"/>
    <lineage>
        <taxon>Bacteria</taxon>
        <taxon>Bacillati</taxon>
        <taxon>Actinomycetota</taxon>
        <taxon>Actinomycetes</taxon>
        <taxon>Mycobacteriales</taxon>
        <taxon>Nocardiaceae</taxon>
        <taxon>Nocardia</taxon>
    </lineage>
</organism>
<accession>A0A2S6AK22</accession>
<dbReference type="EMBL" id="PSZC01000020">
    <property type="protein sequence ID" value="PPJ35574.1"/>
    <property type="molecule type" value="Genomic_DNA"/>
</dbReference>
<dbReference type="Proteomes" id="UP000239874">
    <property type="component" value="Unassembled WGS sequence"/>
</dbReference>
<evidence type="ECO:0000313" key="2">
    <source>
        <dbReference type="Proteomes" id="UP000239874"/>
    </source>
</evidence>
<protein>
    <submittedName>
        <fullName evidence="1">Uncharacterized protein</fullName>
    </submittedName>
</protein>
<comment type="caution">
    <text evidence="1">The sequence shown here is derived from an EMBL/GenBank/DDBJ whole genome shotgun (WGS) entry which is preliminary data.</text>
</comment>
<gene>
    <name evidence="1" type="ORF">C5E45_25110</name>
</gene>